<evidence type="ECO:0000256" key="3">
    <source>
        <dbReference type="SAM" id="MobiDB-lite"/>
    </source>
</evidence>
<dbReference type="GO" id="GO:0016020">
    <property type="term" value="C:membrane"/>
    <property type="evidence" value="ECO:0007669"/>
    <property type="project" value="InterPro"/>
</dbReference>
<dbReference type="SMART" id="SM00228">
    <property type="entry name" value="PDZ"/>
    <property type="match status" value="1"/>
</dbReference>
<dbReference type="InterPro" id="IPR001478">
    <property type="entry name" value="PDZ"/>
</dbReference>
<dbReference type="EMBL" id="MU825873">
    <property type="protein sequence ID" value="KAJ7387550.1"/>
    <property type="molecule type" value="Genomic_DNA"/>
</dbReference>
<dbReference type="OrthoDB" id="420032at2759"/>
<evidence type="ECO:0000256" key="1">
    <source>
        <dbReference type="ARBA" id="ARBA00023018"/>
    </source>
</evidence>
<feature type="region of interest" description="Disordered" evidence="3">
    <location>
        <begin position="65"/>
        <end position="126"/>
    </location>
</feature>
<dbReference type="PROSITE" id="PS50106">
    <property type="entry name" value="PDZ"/>
    <property type="match status" value="1"/>
</dbReference>
<dbReference type="Gene3D" id="2.60.40.150">
    <property type="entry name" value="C2 domain"/>
    <property type="match status" value="1"/>
</dbReference>
<reference evidence="5" key="1">
    <citation type="submission" date="2023-01" db="EMBL/GenBank/DDBJ databases">
        <title>Genome assembly of the deep-sea coral Lophelia pertusa.</title>
        <authorList>
            <person name="Herrera S."/>
            <person name="Cordes E."/>
        </authorList>
    </citation>
    <scope>NUCLEOTIDE SEQUENCE</scope>
    <source>
        <strain evidence="5">USNM1676648</strain>
        <tissue evidence="5">Polyp</tissue>
    </source>
</reference>
<sequence length="416" mass="46269">MATQLVRGTYTAAVLLRQQGKVCHIMASVLDEVKVATTTALVCEACRKKTCTRCGKKDQPTFNTHEKQTVRISTPPDNPRPCLHNFPTTTTEPQATKTLHVKSGNGKNGNDDKDDDDGDDDVFEDYNEGTDKYLNFLHDEEQSQRDGSAESYSSVHYSSLDDDSFAGDSQGASGGTFEDVYSPTEDTTLDDQSRTRKVTVPTLSNQGNCPPIHKVVLRKYPEMSEVFGSGTEFGVKVVGGRMCTGGFLGVYVAKVLRGSSAEQYIKEGDQILEWNHTSMVDVSFEKVRNVVAESPQEITLVICHNAASFIVTSRIQSPKETTMAIEEKRKKYSSIKCWSRWSLVQLIANDGAPDEGETQTQVDKKKGQIQLHLWHDPHGNNMMVRVLHGRGLSLQDMPNQELPNPYVLLYLLPNRE</sequence>
<feature type="compositionally biased region" description="Low complexity" evidence="3">
    <location>
        <begin position="88"/>
        <end position="98"/>
    </location>
</feature>
<dbReference type="AlphaFoldDB" id="A0A9W9ZU73"/>
<feature type="domain" description="PDZ" evidence="4">
    <location>
        <begin position="214"/>
        <end position="306"/>
    </location>
</feature>
<dbReference type="GO" id="GO:0031267">
    <property type="term" value="F:small GTPase binding"/>
    <property type="evidence" value="ECO:0007669"/>
    <property type="project" value="InterPro"/>
</dbReference>
<gene>
    <name evidence="5" type="primary">RIMS2_1</name>
    <name evidence="5" type="ORF">OS493_000881</name>
</gene>
<comment type="caution">
    <text evidence="5">The sequence shown here is derived from an EMBL/GenBank/DDBJ whole genome shotgun (WGS) entry which is preliminary data.</text>
</comment>
<dbReference type="SUPFAM" id="SSF50156">
    <property type="entry name" value="PDZ domain-like"/>
    <property type="match status" value="1"/>
</dbReference>
<proteinExistence type="predicted"/>
<organism evidence="5 6">
    <name type="scientific">Desmophyllum pertusum</name>
    <dbReference type="NCBI Taxonomy" id="174260"/>
    <lineage>
        <taxon>Eukaryota</taxon>
        <taxon>Metazoa</taxon>
        <taxon>Cnidaria</taxon>
        <taxon>Anthozoa</taxon>
        <taxon>Hexacorallia</taxon>
        <taxon>Scleractinia</taxon>
        <taxon>Caryophylliina</taxon>
        <taxon>Caryophylliidae</taxon>
        <taxon>Desmophyllum</taxon>
    </lineage>
</organism>
<dbReference type="InterPro" id="IPR035892">
    <property type="entry name" value="C2_domain_sf"/>
</dbReference>
<protein>
    <submittedName>
        <fullName evidence="5">Regulating synaptic membrane exocytosis protein 2</fullName>
    </submittedName>
</protein>
<comment type="subcellular location">
    <subcellularLocation>
        <location evidence="2">Synapse</location>
    </subcellularLocation>
</comment>
<dbReference type="InterPro" id="IPR039032">
    <property type="entry name" value="Rim-like"/>
</dbReference>
<accession>A0A9W9ZU73</accession>
<keyword evidence="6" id="KW-1185">Reference proteome</keyword>
<dbReference type="InterPro" id="IPR036034">
    <property type="entry name" value="PDZ_sf"/>
</dbReference>
<dbReference type="GO" id="GO:0045202">
    <property type="term" value="C:synapse"/>
    <property type="evidence" value="ECO:0007669"/>
    <property type="project" value="UniProtKB-SubCell"/>
</dbReference>
<evidence type="ECO:0000256" key="2">
    <source>
        <dbReference type="ARBA" id="ARBA00034103"/>
    </source>
</evidence>
<dbReference type="GO" id="GO:0006887">
    <property type="term" value="P:exocytosis"/>
    <property type="evidence" value="ECO:0007669"/>
    <property type="project" value="InterPro"/>
</dbReference>
<evidence type="ECO:0000313" key="6">
    <source>
        <dbReference type="Proteomes" id="UP001163046"/>
    </source>
</evidence>
<feature type="region of interest" description="Disordered" evidence="3">
    <location>
        <begin position="141"/>
        <end position="204"/>
    </location>
</feature>
<dbReference type="Pfam" id="PF00595">
    <property type="entry name" value="PDZ"/>
    <property type="match status" value="1"/>
</dbReference>
<dbReference type="SUPFAM" id="SSF49562">
    <property type="entry name" value="C2 domain (Calcium/lipid-binding domain, CaLB)"/>
    <property type="match status" value="1"/>
</dbReference>
<name>A0A9W9ZU73_9CNID</name>
<dbReference type="Gene3D" id="2.30.42.10">
    <property type="match status" value="1"/>
</dbReference>
<feature type="compositionally biased region" description="Acidic residues" evidence="3">
    <location>
        <begin position="112"/>
        <end position="126"/>
    </location>
</feature>
<dbReference type="Proteomes" id="UP001163046">
    <property type="component" value="Unassembled WGS sequence"/>
</dbReference>
<evidence type="ECO:0000313" key="5">
    <source>
        <dbReference type="EMBL" id="KAJ7387550.1"/>
    </source>
</evidence>
<keyword evidence="1" id="KW-0770">Synapse</keyword>
<evidence type="ECO:0000259" key="4">
    <source>
        <dbReference type="PROSITE" id="PS50106"/>
    </source>
</evidence>
<dbReference type="PANTHER" id="PTHR12157:SF21">
    <property type="entry name" value="RAB3 INTERACTING MOLECULE, ISOFORM F"/>
    <property type="match status" value="1"/>
</dbReference>
<feature type="compositionally biased region" description="Low complexity" evidence="3">
    <location>
        <begin position="149"/>
        <end position="158"/>
    </location>
</feature>
<dbReference type="PANTHER" id="PTHR12157">
    <property type="entry name" value="REGULATING SYNAPTIC MEMBRANE EXOCYTOSIS PROTEIN"/>
    <property type="match status" value="1"/>
</dbReference>